<reference evidence="3" key="1">
    <citation type="submission" date="2015-10" db="EMBL/GenBank/DDBJ databases">
        <title>Description of Candidatus Tenderia electrophaga gen. nov, sp. nov., an Uncultivated Electroautotroph from a Biocathode Enrichment.</title>
        <authorList>
            <person name="Eddie B.J."/>
            <person name="Malanoski A.P."/>
            <person name="Wang Z."/>
            <person name="Hall R.J."/>
            <person name="Oh S.D."/>
            <person name="Heiner C."/>
            <person name="Lin B."/>
            <person name="Strycharz-Glaven S.M."/>
        </authorList>
    </citation>
    <scope>NUCLEOTIDE SEQUENCE [LARGE SCALE GENOMIC DNA]</scope>
    <source>
        <strain evidence="3">NRL1</strain>
    </source>
</reference>
<evidence type="ECO:0000313" key="3">
    <source>
        <dbReference type="EMBL" id="ALP54575.1"/>
    </source>
</evidence>
<dbReference type="GO" id="GO:0005543">
    <property type="term" value="F:phospholipid binding"/>
    <property type="evidence" value="ECO:0007669"/>
    <property type="project" value="TreeGrafter"/>
</dbReference>
<dbReference type="InterPro" id="IPR030970">
    <property type="entry name" value="ABC_MlaD"/>
</dbReference>
<dbReference type="GO" id="GO:0005548">
    <property type="term" value="F:phospholipid transporter activity"/>
    <property type="evidence" value="ECO:0007669"/>
    <property type="project" value="TreeGrafter"/>
</dbReference>
<dbReference type="KEGG" id="tee:Tel_16240"/>
<protein>
    <submittedName>
        <fullName evidence="3">Outer membrane lipid asymmetry maintenance protein MlaD</fullName>
    </submittedName>
</protein>
<dbReference type="EMBL" id="CP013099">
    <property type="protein sequence ID" value="ALP54575.1"/>
    <property type="molecule type" value="Genomic_DNA"/>
</dbReference>
<organism evidence="3 4">
    <name type="scientific">Candidatus Tenderia electrophaga</name>
    <dbReference type="NCBI Taxonomy" id="1748243"/>
    <lineage>
        <taxon>Bacteria</taxon>
        <taxon>Pseudomonadati</taxon>
        <taxon>Pseudomonadota</taxon>
        <taxon>Gammaproteobacteria</taxon>
        <taxon>Candidatus Tenderiales</taxon>
        <taxon>Candidatus Tenderiaceae</taxon>
        <taxon>Candidatus Tenderia</taxon>
    </lineage>
</organism>
<keyword evidence="1" id="KW-0472">Membrane</keyword>
<accession>A0A0S2THG1</accession>
<keyword evidence="4" id="KW-1185">Reference proteome</keyword>
<dbReference type="PANTHER" id="PTHR33371:SF4">
    <property type="entry name" value="INTERMEMBRANE PHOSPHOLIPID TRANSPORT SYSTEM BINDING PROTEIN MLAD"/>
    <property type="match status" value="1"/>
</dbReference>
<evidence type="ECO:0000259" key="2">
    <source>
        <dbReference type="Pfam" id="PF02470"/>
    </source>
</evidence>
<keyword evidence="1" id="KW-0812">Transmembrane</keyword>
<dbReference type="STRING" id="1748243.Tel_16240"/>
<feature type="domain" description="Mce/MlaD" evidence="2">
    <location>
        <begin position="40"/>
        <end position="118"/>
    </location>
</feature>
<dbReference type="NCBIfam" id="TIGR04430">
    <property type="entry name" value="OM_asym_MlaD"/>
    <property type="match status" value="1"/>
</dbReference>
<dbReference type="PANTHER" id="PTHR33371">
    <property type="entry name" value="INTERMEMBRANE PHOSPHOLIPID TRANSPORT SYSTEM BINDING PROTEIN MLAD-RELATED"/>
    <property type="match status" value="1"/>
</dbReference>
<dbReference type="Proteomes" id="UP000055136">
    <property type="component" value="Chromosome"/>
</dbReference>
<gene>
    <name evidence="3" type="ORF">Tel_16240</name>
</gene>
<dbReference type="Pfam" id="PF02470">
    <property type="entry name" value="MlaD"/>
    <property type="match status" value="1"/>
</dbReference>
<evidence type="ECO:0000313" key="4">
    <source>
        <dbReference type="Proteomes" id="UP000055136"/>
    </source>
</evidence>
<evidence type="ECO:0000256" key="1">
    <source>
        <dbReference type="SAM" id="Phobius"/>
    </source>
</evidence>
<feature type="transmembrane region" description="Helical" evidence="1">
    <location>
        <begin position="7"/>
        <end position="27"/>
    </location>
</feature>
<sequence length="157" mass="16916">MFQNKNVEILVGIFIAAGLGALFVLAMKVSNLSEFGEEGGYPLIARFDNIGGLKERSPVTMAGVRIGRVEQIGFDEQTFEAVVTLKIREQYDQLPEDTSASIFTSGLLGEQYVALEAGGSMDNMQPNDEFKITQSALVLEELIGQFLFKAAGGGGSE</sequence>
<proteinExistence type="predicted"/>
<dbReference type="AlphaFoldDB" id="A0A0S2THG1"/>
<dbReference type="InterPro" id="IPR003399">
    <property type="entry name" value="Mce/MlaD"/>
</dbReference>
<dbReference type="InterPro" id="IPR052336">
    <property type="entry name" value="MlaD_Phospholipid_Transporter"/>
</dbReference>
<name>A0A0S2THG1_9GAMM</name>
<keyword evidence="1" id="KW-1133">Transmembrane helix</keyword>